<dbReference type="RefSeq" id="XP_038065693.1">
    <property type="nucleotide sequence ID" value="XM_038209765.1"/>
</dbReference>
<dbReference type="GO" id="GO:0030042">
    <property type="term" value="P:actin filament depolymerization"/>
    <property type="evidence" value="ECO:0007669"/>
    <property type="project" value="InterPro"/>
</dbReference>
<dbReference type="PROSITE" id="PS51263">
    <property type="entry name" value="ADF_H"/>
    <property type="match status" value="1"/>
</dbReference>
<name>A0A914APY3_PATMI</name>
<dbReference type="GeneID" id="119735828"/>
<keyword evidence="5" id="KW-1185">Reference proteome</keyword>
<evidence type="ECO:0000256" key="2">
    <source>
        <dbReference type="ARBA" id="ARBA00023203"/>
    </source>
</evidence>
<sequence>MAMSGITVDDEVGTVFQEMKLRREFRWAIFKIKDNKSVVLDTKATGDQGFTELYASLKESGEPRYALYDVPQELGVRSDKLVFLFWCLDSFSAPQKMIYASTKDTVKQVFTGLGSEILISEDDAGYVQNELIREAKKAE</sequence>
<feature type="domain" description="ADF-H" evidence="3">
    <location>
        <begin position="5"/>
        <end position="137"/>
    </location>
</feature>
<dbReference type="Pfam" id="PF00241">
    <property type="entry name" value="Cofilin_ADF"/>
    <property type="match status" value="1"/>
</dbReference>
<protein>
    <recommendedName>
        <fullName evidence="3">ADF-H domain-containing protein</fullName>
    </recommendedName>
</protein>
<comment type="similarity">
    <text evidence="1">Belongs to the actin-binding proteins ADF family.</text>
</comment>
<dbReference type="GO" id="GO:0015629">
    <property type="term" value="C:actin cytoskeleton"/>
    <property type="evidence" value="ECO:0007669"/>
    <property type="project" value="InterPro"/>
</dbReference>
<keyword evidence="2" id="KW-0009">Actin-binding</keyword>
<dbReference type="InterPro" id="IPR029006">
    <property type="entry name" value="ADF-H/Gelsolin-like_dom_sf"/>
</dbReference>
<dbReference type="AlphaFoldDB" id="A0A914APY3"/>
<dbReference type="PANTHER" id="PTHR11913">
    <property type="entry name" value="COFILIN-RELATED"/>
    <property type="match status" value="1"/>
</dbReference>
<dbReference type="Proteomes" id="UP000887568">
    <property type="component" value="Unplaced"/>
</dbReference>
<dbReference type="InterPro" id="IPR002108">
    <property type="entry name" value="ADF-H"/>
</dbReference>
<evidence type="ECO:0000313" key="5">
    <source>
        <dbReference type="Proteomes" id="UP000887568"/>
    </source>
</evidence>
<evidence type="ECO:0000256" key="1">
    <source>
        <dbReference type="ARBA" id="ARBA00006844"/>
    </source>
</evidence>
<dbReference type="OrthoDB" id="10249245at2759"/>
<evidence type="ECO:0000313" key="4">
    <source>
        <dbReference type="EnsemblMetazoa" id="XP_038065693.1"/>
    </source>
</evidence>
<dbReference type="EnsemblMetazoa" id="XM_038209765.1">
    <property type="protein sequence ID" value="XP_038065693.1"/>
    <property type="gene ID" value="LOC119735828"/>
</dbReference>
<evidence type="ECO:0000259" key="3">
    <source>
        <dbReference type="PROSITE" id="PS51263"/>
    </source>
</evidence>
<organism evidence="4 5">
    <name type="scientific">Patiria miniata</name>
    <name type="common">Bat star</name>
    <name type="synonym">Asterina miniata</name>
    <dbReference type="NCBI Taxonomy" id="46514"/>
    <lineage>
        <taxon>Eukaryota</taxon>
        <taxon>Metazoa</taxon>
        <taxon>Echinodermata</taxon>
        <taxon>Eleutherozoa</taxon>
        <taxon>Asterozoa</taxon>
        <taxon>Asteroidea</taxon>
        <taxon>Valvatacea</taxon>
        <taxon>Valvatida</taxon>
        <taxon>Asterinidae</taxon>
        <taxon>Patiria</taxon>
    </lineage>
</organism>
<dbReference type="InterPro" id="IPR017904">
    <property type="entry name" value="ADF/Cofilin"/>
</dbReference>
<dbReference type="SMART" id="SM00102">
    <property type="entry name" value="ADF"/>
    <property type="match status" value="1"/>
</dbReference>
<proteinExistence type="inferred from homology"/>
<reference evidence="4" key="1">
    <citation type="submission" date="2022-11" db="UniProtKB">
        <authorList>
            <consortium name="EnsemblMetazoa"/>
        </authorList>
    </citation>
    <scope>IDENTIFICATION</scope>
</reference>
<dbReference type="SUPFAM" id="SSF55753">
    <property type="entry name" value="Actin depolymerizing proteins"/>
    <property type="match status" value="1"/>
</dbReference>
<dbReference type="OMA" id="MEMKWKR"/>
<dbReference type="CDD" id="cd11286">
    <property type="entry name" value="ADF_cofilin_like"/>
    <property type="match status" value="1"/>
</dbReference>
<accession>A0A914APY3</accession>
<dbReference type="Gene3D" id="3.40.20.10">
    <property type="entry name" value="Severin"/>
    <property type="match status" value="1"/>
</dbReference>
<dbReference type="GO" id="GO:0003779">
    <property type="term" value="F:actin binding"/>
    <property type="evidence" value="ECO:0007669"/>
    <property type="project" value="UniProtKB-KW"/>
</dbReference>